<organism evidence="2">
    <name type="scientific">Micromonas pusilla (strain CCMP1545)</name>
    <name type="common">Picoplanktonic green alga</name>
    <dbReference type="NCBI Taxonomy" id="564608"/>
    <lineage>
        <taxon>Eukaryota</taxon>
        <taxon>Viridiplantae</taxon>
        <taxon>Chlorophyta</taxon>
        <taxon>Mamiellophyceae</taxon>
        <taxon>Mamiellales</taxon>
        <taxon>Mamiellaceae</taxon>
        <taxon>Micromonas</taxon>
    </lineage>
</organism>
<dbReference type="STRING" id="564608.C1MSW1"/>
<keyword evidence="2" id="KW-1185">Reference proteome</keyword>
<dbReference type="KEGG" id="mpp:MICPUCDRAFT_5818"/>
<name>C1MSW1_MICPC</name>
<dbReference type="InterPro" id="IPR015813">
    <property type="entry name" value="Pyrv/PenolPyrv_kinase-like_dom"/>
</dbReference>
<dbReference type="GeneID" id="9684190"/>
<accession>C1MSW1</accession>
<dbReference type="Proteomes" id="UP000001876">
    <property type="component" value="Unassembled WGS sequence"/>
</dbReference>
<sequence length="289" mass="30219">ASALRDVLSKDGCELMPGVYDALGARLLAANDFQCAFMSGYGVAASRLGDPDVGLADLTAMTDAGTAVCRAAGAMPVVGDGDAGFGGVANVRRTVLAYHAAGFAAVSIEDQIFPKRCAFSDGMRVVSRAEAVARVAAAVDARDEIRARGGDFMIVARTDARLASDGGGGAFEEAMWRCAAFEDLGADVVYFEGPDGEREMEAFNARVATPFTMLAQVEKPGRKLLTPTECANLGYDAVLHGLTLLSASVRGVNAAIEAMKEGNRAVGDELLTPFDALYEAVGFEEHYAL</sequence>
<gene>
    <name evidence="1" type="ORF">MICPUCDRAFT_5818</name>
</gene>
<dbReference type="Gene3D" id="3.20.20.60">
    <property type="entry name" value="Phosphoenolpyruvate-binding domains"/>
    <property type="match status" value="1"/>
</dbReference>
<dbReference type="AlphaFoldDB" id="C1MSW1"/>
<dbReference type="EMBL" id="GG663739">
    <property type="protein sequence ID" value="EEH56845.1"/>
    <property type="molecule type" value="Genomic_DNA"/>
</dbReference>
<dbReference type="SUPFAM" id="SSF51621">
    <property type="entry name" value="Phosphoenolpyruvate/pyruvate domain"/>
    <property type="match status" value="1"/>
</dbReference>
<dbReference type="PANTHER" id="PTHR42905:SF2">
    <property type="entry name" value="PHOSPHOENOLPYRUVATE CARBOXYLASE FAMILY PROTEIN"/>
    <property type="match status" value="1"/>
</dbReference>
<proteinExistence type="predicted"/>
<dbReference type="InterPro" id="IPR039556">
    <property type="entry name" value="ICL/PEPM"/>
</dbReference>
<feature type="non-terminal residue" evidence="1">
    <location>
        <position position="289"/>
    </location>
</feature>
<dbReference type="InterPro" id="IPR040442">
    <property type="entry name" value="Pyrv_kinase-like_dom_sf"/>
</dbReference>
<reference evidence="1 2" key="1">
    <citation type="journal article" date="2009" name="Science">
        <title>Green evolution and dynamic adaptations revealed by genomes of the marine picoeukaryotes Micromonas.</title>
        <authorList>
            <person name="Worden A.Z."/>
            <person name="Lee J.H."/>
            <person name="Mock T."/>
            <person name="Rouze P."/>
            <person name="Simmons M.P."/>
            <person name="Aerts A.L."/>
            <person name="Allen A.E."/>
            <person name="Cuvelier M.L."/>
            <person name="Derelle E."/>
            <person name="Everett M.V."/>
            <person name="Foulon E."/>
            <person name="Grimwood J."/>
            <person name="Gundlach H."/>
            <person name="Henrissat B."/>
            <person name="Napoli C."/>
            <person name="McDonald S.M."/>
            <person name="Parker M.S."/>
            <person name="Rombauts S."/>
            <person name="Salamov A."/>
            <person name="Von Dassow P."/>
            <person name="Badger J.H."/>
            <person name="Coutinho P.M."/>
            <person name="Demir E."/>
            <person name="Dubchak I."/>
            <person name="Gentemann C."/>
            <person name="Eikrem W."/>
            <person name="Gready J.E."/>
            <person name="John U."/>
            <person name="Lanier W."/>
            <person name="Lindquist E.A."/>
            <person name="Lucas S."/>
            <person name="Mayer K.F."/>
            <person name="Moreau H."/>
            <person name="Not F."/>
            <person name="Otillar R."/>
            <person name="Panaud O."/>
            <person name="Pangilinan J."/>
            <person name="Paulsen I."/>
            <person name="Piegu B."/>
            <person name="Poliakov A."/>
            <person name="Robbens S."/>
            <person name="Schmutz J."/>
            <person name="Toulza E."/>
            <person name="Wyss T."/>
            <person name="Zelensky A."/>
            <person name="Zhou K."/>
            <person name="Armbrust E.V."/>
            <person name="Bhattacharya D."/>
            <person name="Goodenough U.W."/>
            <person name="Van de Peer Y."/>
            <person name="Grigoriev I.V."/>
        </authorList>
    </citation>
    <scope>NUCLEOTIDE SEQUENCE [LARGE SCALE GENOMIC DNA]</scope>
    <source>
        <strain evidence="1 2">CCMP1545</strain>
    </source>
</reference>
<evidence type="ECO:0000313" key="2">
    <source>
        <dbReference type="Proteomes" id="UP000001876"/>
    </source>
</evidence>
<dbReference type="CDD" id="cd00377">
    <property type="entry name" value="ICL_PEPM"/>
    <property type="match status" value="1"/>
</dbReference>
<evidence type="ECO:0000313" key="1">
    <source>
        <dbReference type="EMBL" id="EEH56845.1"/>
    </source>
</evidence>
<protein>
    <submittedName>
        <fullName evidence="1">Predicted protein</fullName>
    </submittedName>
</protein>
<feature type="non-terminal residue" evidence="1">
    <location>
        <position position="1"/>
    </location>
</feature>
<dbReference type="OrthoDB" id="429143at2759"/>
<dbReference type="PANTHER" id="PTHR42905">
    <property type="entry name" value="PHOSPHOENOLPYRUVATE CARBOXYLASE"/>
    <property type="match status" value="1"/>
</dbReference>
<dbReference type="eggNOG" id="KOG1260">
    <property type="taxonomic scope" value="Eukaryota"/>
</dbReference>
<dbReference type="RefSeq" id="XP_003058390.1">
    <property type="nucleotide sequence ID" value="XM_003058344.1"/>
</dbReference>
<dbReference type="GO" id="GO:0003824">
    <property type="term" value="F:catalytic activity"/>
    <property type="evidence" value="ECO:0007669"/>
    <property type="project" value="InterPro"/>
</dbReference>
<dbReference type="Pfam" id="PF13714">
    <property type="entry name" value="PEP_mutase"/>
    <property type="match status" value="1"/>
</dbReference>